<evidence type="ECO:0000313" key="2">
    <source>
        <dbReference type="Proteomes" id="UP000006729"/>
    </source>
</evidence>
<organism evidence="1 2">
    <name type="scientific">Populus trichocarpa</name>
    <name type="common">Western balsam poplar</name>
    <name type="synonym">Populus balsamifera subsp. trichocarpa</name>
    <dbReference type="NCBI Taxonomy" id="3694"/>
    <lineage>
        <taxon>Eukaryota</taxon>
        <taxon>Viridiplantae</taxon>
        <taxon>Streptophyta</taxon>
        <taxon>Embryophyta</taxon>
        <taxon>Tracheophyta</taxon>
        <taxon>Spermatophyta</taxon>
        <taxon>Magnoliopsida</taxon>
        <taxon>eudicotyledons</taxon>
        <taxon>Gunneridae</taxon>
        <taxon>Pentapetalae</taxon>
        <taxon>rosids</taxon>
        <taxon>fabids</taxon>
        <taxon>Malpighiales</taxon>
        <taxon>Salicaceae</taxon>
        <taxon>Saliceae</taxon>
        <taxon>Populus</taxon>
    </lineage>
</organism>
<proteinExistence type="predicted"/>
<accession>A0A3N7FQH9</accession>
<dbReference type="Proteomes" id="UP000006729">
    <property type="component" value="Chromosome 11"/>
</dbReference>
<reference evidence="1 2" key="1">
    <citation type="journal article" date="2006" name="Science">
        <title>The genome of black cottonwood, Populus trichocarpa (Torr. &amp; Gray).</title>
        <authorList>
            <person name="Tuskan G.A."/>
            <person name="Difazio S."/>
            <person name="Jansson S."/>
            <person name="Bohlmann J."/>
            <person name="Grigoriev I."/>
            <person name="Hellsten U."/>
            <person name="Putnam N."/>
            <person name="Ralph S."/>
            <person name="Rombauts S."/>
            <person name="Salamov A."/>
            <person name="Schein J."/>
            <person name="Sterck L."/>
            <person name="Aerts A."/>
            <person name="Bhalerao R.R."/>
            <person name="Bhalerao R.P."/>
            <person name="Blaudez D."/>
            <person name="Boerjan W."/>
            <person name="Brun A."/>
            <person name="Brunner A."/>
            <person name="Busov V."/>
            <person name="Campbell M."/>
            <person name="Carlson J."/>
            <person name="Chalot M."/>
            <person name="Chapman J."/>
            <person name="Chen G.L."/>
            <person name="Cooper D."/>
            <person name="Coutinho P.M."/>
            <person name="Couturier J."/>
            <person name="Covert S."/>
            <person name="Cronk Q."/>
            <person name="Cunningham R."/>
            <person name="Davis J."/>
            <person name="Degroeve S."/>
            <person name="Dejardin A."/>
            <person name="Depamphilis C."/>
            <person name="Detter J."/>
            <person name="Dirks B."/>
            <person name="Dubchak I."/>
            <person name="Duplessis S."/>
            <person name="Ehlting J."/>
            <person name="Ellis B."/>
            <person name="Gendler K."/>
            <person name="Goodstein D."/>
            <person name="Gribskov M."/>
            <person name="Grimwood J."/>
            <person name="Groover A."/>
            <person name="Gunter L."/>
            <person name="Hamberger B."/>
            <person name="Heinze B."/>
            <person name="Helariutta Y."/>
            <person name="Henrissat B."/>
            <person name="Holligan D."/>
            <person name="Holt R."/>
            <person name="Huang W."/>
            <person name="Islam-Faridi N."/>
            <person name="Jones S."/>
            <person name="Jones-Rhoades M."/>
            <person name="Jorgensen R."/>
            <person name="Joshi C."/>
            <person name="Kangasjarvi J."/>
            <person name="Karlsson J."/>
            <person name="Kelleher C."/>
            <person name="Kirkpatrick R."/>
            <person name="Kirst M."/>
            <person name="Kohler A."/>
            <person name="Kalluri U."/>
            <person name="Larimer F."/>
            <person name="Leebens-Mack J."/>
            <person name="Leple J.C."/>
            <person name="Locascio P."/>
            <person name="Lou Y."/>
            <person name="Lucas S."/>
            <person name="Martin F."/>
            <person name="Montanini B."/>
            <person name="Napoli C."/>
            <person name="Nelson D.R."/>
            <person name="Nelson C."/>
            <person name="Nieminen K."/>
            <person name="Nilsson O."/>
            <person name="Pereda V."/>
            <person name="Peter G."/>
            <person name="Philippe R."/>
            <person name="Pilate G."/>
            <person name="Poliakov A."/>
            <person name="Razumovskaya J."/>
            <person name="Richardson P."/>
            <person name="Rinaldi C."/>
            <person name="Ritland K."/>
            <person name="Rouze P."/>
            <person name="Ryaboy D."/>
            <person name="Schmutz J."/>
            <person name="Schrader J."/>
            <person name="Segerman B."/>
            <person name="Shin H."/>
            <person name="Siddiqui A."/>
            <person name="Sterky F."/>
            <person name="Terry A."/>
            <person name="Tsai C.J."/>
            <person name="Uberbacher E."/>
            <person name="Unneberg P."/>
            <person name="Vahala J."/>
            <person name="Wall K."/>
            <person name="Wessler S."/>
            <person name="Yang G."/>
            <person name="Yin T."/>
            <person name="Douglas C."/>
            <person name="Marra M."/>
            <person name="Sandberg G."/>
            <person name="Van de Peer Y."/>
            <person name="Rokhsar D."/>
        </authorList>
    </citation>
    <scope>NUCLEOTIDE SEQUENCE [LARGE SCALE GENOMIC DNA]</scope>
    <source>
        <strain evidence="2">cv. Nisqually</strain>
    </source>
</reference>
<dbReference type="EMBL" id="CM009300">
    <property type="protein sequence ID" value="RQO97557.1"/>
    <property type="molecule type" value="Genomic_DNA"/>
</dbReference>
<gene>
    <name evidence="1" type="ORF">POPTR_011G057450</name>
</gene>
<sequence length="71" mass="8107">MPCDLVVWALGIRAPTTRSGFERCCFSEPIHLNPAVLYFFQHIYFFVPCVLSLSRENMEFPVQEGKPTAAQ</sequence>
<dbReference type="AlphaFoldDB" id="A0A3N7FQH9"/>
<name>A0A3N7FQH9_POPTR</name>
<keyword evidence="2" id="KW-1185">Reference proteome</keyword>
<protein>
    <submittedName>
        <fullName evidence="1">Uncharacterized protein</fullName>
    </submittedName>
</protein>
<evidence type="ECO:0000313" key="1">
    <source>
        <dbReference type="EMBL" id="RQO97557.1"/>
    </source>
</evidence>
<dbReference type="InParanoid" id="A0A3N7FQH9"/>